<reference evidence="1 2" key="1">
    <citation type="submission" date="2019-04" db="EMBL/GenBank/DDBJ databases">
        <title>Bacillus caeni sp. nov., a bacterium isolated from mangrove sediment.</title>
        <authorList>
            <person name="Huang H."/>
            <person name="Mo K."/>
            <person name="Hu Y."/>
        </authorList>
    </citation>
    <scope>NUCLEOTIDE SEQUENCE [LARGE SCALE GENOMIC DNA]</scope>
    <source>
        <strain evidence="1 2">HB172195</strain>
    </source>
</reference>
<name>A0A5R9FCV4_9BACL</name>
<protein>
    <submittedName>
        <fullName evidence="1">DUF2961 domain-containing protein</fullName>
    </submittedName>
</protein>
<dbReference type="Proteomes" id="UP000308230">
    <property type="component" value="Unassembled WGS sequence"/>
</dbReference>
<dbReference type="OrthoDB" id="2518538at2"/>
<dbReference type="EMBL" id="SWLG01000003">
    <property type="protein sequence ID" value="TLS38384.1"/>
    <property type="molecule type" value="Genomic_DNA"/>
</dbReference>
<dbReference type="AlphaFoldDB" id="A0A5R9FCV4"/>
<keyword evidence="2" id="KW-1185">Reference proteome</keyword>
<dbReference type="InterPro" id="IPR021345">
    <property type="entry name" value="DUF2961"/>
</dbReference>
<evidence type="ECO:0000313" key="2">
    <source>
        <dbReference type="Proteomes" id="UP000308230"/>
    </source>
</evidence>
<evidence type="ECO:0000313" key="1">
    <source>
        <dbReference type="EMBL" id="TLS38384.1"/>
    </source>
</evidence>
<comment type="caution">
    <text evidence="1">The sequence shown here is derived from an EMBL/GenBank/DDBJ whole genome shotgun (WGS) entry which is preliminary data.</text>
</comment>
<dbReference type="RefSeq" id="WP_138123614.1">
    <property type="nucleotide sequence ID" value="NZ_SWLG01000003.1"/>
</dbReference>
<organism evidence="1 2">
    <name type="scientific">Exobacillus caeni</name>
    <dbReference type="NCBI Taxonomy" id="2574798"/>
    <lineage>
        <taxon>Bacteria</taxon>
        <taxon>Bacillati</taxon>
        <taxon>Bacillota</taxon>
        <taxon>Bacilli</taxon>
        <taxon>Bacillales</taxon>
        <taxon>Guptibacillaceae</taxon>
        <taxon>Exobacillus</taxon>
    </lineage>
</organism>
<dbReference type="Gene3D" id="2.60.120.1390">
    <property type="match status" value="2"/>
</dbReference>
<accession>A0A5R9FCV4</accession>
<dbReference type="Pfam" id="PF11175">
    <property type="entry name" value="DUF2961"/>
    <property type="match status" value="1"/>
</dbReference>
<proteinExistence type="predicted"/>
<sequence length="378" mass="43739">MVMGYSSLADLARIRNCKRKRFSSYDRTGGNYDWIEFAANETKVIAEMKGAGSIRHIWCTMFPPSGEDLYLRKVLIRMYWDNESNPSVEVPIGDFFGMGHGISKDFWSLPLSMSPDGGRGFNCFFSMPYQDGARIEVVNECESQLNFYYYIDFEEYNSLEKDIGRFHAQWRRENPTDSWGADMPLKEPLGATSGGQKHLMEVLWKKPNKSGDGNYLILEAEGRGHYIGCNLNIDCYTQEKNNWYGEGDDMIFIDGEETPSIHGTGTEDYFNTAFCPRDEFCTPYYGIHLNSGDEENPWRGKNSMYRFHIEDPIHFGKSIKVTIEHGHANKLTGDYSSTAYWYQLEPHKPFPEMPPVRERLPRKYKKRTVLDLIEQEGY</sequence>
<gene>
    <name evidence="1" type="ORF">FCL54_04375</name>
</gene>